<dbReference type="SUPFAM" id="SSF51206">
    <property type="entry name" value="cAMP-binding domain-like"/>
    <property type="match status" value="1"/>
</dbReference>
<dbReference type="InterPro" id="IPR018490">
    <property type="entry name" value="cNMP-bd_dom_sf"/>
</dbReference>
<evidence type="ECO:0000313" key="6">
    <source>
        <dbReference type="Proteomes" id="UP001144396"/>
    </source>
</evidence>
<comment type="catalytic activity">
    <reaction evidence="3">
        <text>[thioredoxin]-dithiol + NADP(+) = [thioredoxin]-disulfide + NADPH + H(+)</text>
        <dbReference type="Rhea" id="RHEA:20345"/>
        <dbReference type="Rhea" id="RHEA-COMP:10698"/>
        <dbReference type="Rhea" id="RHEA-COMP:10700"/>
        <dbReference type="ChEBI" id="CHEBI:15378"/>
        <dbReference type="ChEBI" id="CHEBI:29950"/>
        <dbReference type="ChEBI" id="CHEBI:50058"/>
        <dbReference type="ChEBI" id="CHEBI:57783"/>
        <dbReference type="ChEBI" id="CHEBI:58349"/>
        <dbReference type="EC" id="1.8.1.9"/>
    </reaction>
</comment>
<dbReference type="PANTHER" id="PTHR48105">
    <property type="entry name" value="THIOREDOXIN REDUCTASE 1-RELATED-RELATED"/>
    <property type="match status" value="1"/>
</dbReference>
<dbReference type="AlphaFoldDB" id="A0A9W6CS55"/>
<dbReference type="Proteomes" id="UP001144396">
    <property type="component" value="Unassembled WGS sequence"/>
</dbReference>
<name>A0A9W6CS55_9MICO</name>
<dbReference type="RefSeq" id="WP_281884077.1">
    <property type="nucleotide sequence ID" value="NZ_BSDP01000001.1"/>
</dbReference>
<dbReference type="PRINTS" id="PR00368">
    <property type="entry name" value="FADPNR"/>
</dbReference>
<dbReference type="InterPro" id="IPR000595">
    <property type="entry name" value="cNMP-bd_dom"/>
</dbReference>
<dbReference type="Gene3D" id="3.50.50.60">
    <property type="entry name" value="FAD/NAD(P)-binding domain"/>
    <property type="match status" value="2"/>
</dbReference>
<keyword evidence="2" id="KW-0560">Oxidoreductase</keyword>
<dbReference type="Pfam" id="PF00027">
    <property type="entry name" value="cNMP_binding"/>
    <property type="match status" value="1"/>
</dbReference>
<comment type="caution">
    <text evidence="5">The sequence shown here is derived from an EMBL/GenBank/DDBJ whole genome shotgun (WGS) entry which is preliminary data.</text>
</comment>
<dbReference type="Pfam" id="PF07992">
    <property type="entry name" value="Pyr_redox_2"/>
    <property type="match status" value="1"/>
</dbReference>
<protein>
    <submittedName>
        <fullName evidence="5">Thioredoxin reductase</fullName>
    </submittedName>
</protein>
<organism evidence="5 6">
    <name type="scientific">Agromyces rhizosphaerae</name>
    <dbReference type="NCBI Taxonomy" id="88374"/>
    <lineage>
        <taxon>Bacteria</taxon>
        <taxon>Bacillati</taxon>
        <taxon>Actinomycetota</taxon>
        <taxon>Actinomycetes</taxon>
        <taxon>Micrococcales</taxon>
        <taxon>Microbacteriaceae</taxon>
        <taxon>Agromyces</taxon>
    </lineage>
</organism>
<feature type="domain" description="Cyclic nucleotide-binding" evidence="4">
    <location>
        <begin position="8"/>
        <end position="112"/>
    </location>
</feature>
<dbReference type="PROSITE" id="PS50042">
    <property type="entry name" value="CNMP_BINDING_3"/>
    <property type="match status" value="1"/>
</dbReference>
<evidence type="ECO:0000256" key="2">
    <source>
        <dbReference type="ARBA" id="ARBA00023002"/>
    </source>
</evidence>
<keyword evidence="1" id="KW-0285">Flavoprotein</keyword>
<keyword evidence="6" id="KW-1185">Reference proteome</keyword>
<dbReference type="InterPro" id="IPR023753">
    <property type="entry name" value="FAD/NAD-binding_dom"/>
</dbReference>
<evidence type="ECO:0000313" key="5">
    <source>
        <dbReference type="EMBL" id="GLI27493.1"/>
    </source>
</evidence>
<gene>
    <name evidence="5" type="primary">trxB</name>
    <name evidence="5" type="ORF">ARHIZOSPH14_17350</name>
</gene>
<dbReference type="EMBL" id="BSDP01000001">
    <property type="protein sequence ID" value="GLI27493.1"/>
    <property type="molecule type" value="Genomic_DNA"/>
</dbReference>
<dbReference type="SUPFAM" id="SSF51905">
    <property type="entry name" value="FAD/NAD(P)-binding domain"/>
    <property type="match status" value="1"/>
</dbReference>
<accession>A0A9W6CS55</accession>
<dbReference type="InterPro" id="IPR050097">
    <property type="entry name" value="Ferredoxin-NADP_redctase_2"/>
</dbReference>
<evidence type="ECO:0000256" key="1">
    <source>
        <dbReference type="ARBA" id="ARBA00022630"/>
    </source>
</evidence>
<evidence type="ECO:0000256" key="3">
    <source>
        <dbReference type="ARBA" id="ARBA00048132"/>
    </source>
</evidence>
<dbReference type="CDD" id="cd00038">
    <property type="entry name" value="CAP_ED"/>
    <property type="match status" value="1"/>
</dbReference>
<dbReference type="SMART" id="SM00100">
    <property type="entry name" value="cNMP"/>
    <property type="match status" value="1"/>
</dbReference>
<dbReference type="PRINTS" id="PR00469">
    <property type="entry name" value="PNDRDTASEII"/>
</dbReference>
<dbReference type="GO" id="GO:0004791">
    <property type="term" value="F:thioredoxin-disulfide reductase (NADPH) activity"/>
    <property type="evidence" value="ECO:0007669"/>
    <property type="project" value="UniProtKB-EC"/>
</dbReference>
<sequence length="552" mass="58285">MGAEHTTAMPQLTDAQWERLTRYGVAVETEPGEVLFHTGERWYDLVLVERGAVDVVRDALPWAGEATIATVGPRGFVGELGLLNGQRAFLTARVSEAGTVHRIDHAALTRLMAEDDELCDLMLRALWARREQLRSGPAAWTLKIVASDRTVEGHALRRYVERLELVHTWVDPDDVPADYLNVHHLTPDDLPIAIVQGEYLRNATPGQVAELLGLAYTADDDVAVDLAVVGAGPAGLAAAIYGASEGLRTVLLDSVAPGGQSASTSRIENYLGFPFGVSGDALTAQASLQAFKFGVQVVAPCEGVRLEHDGGPLRLVLADGTTVDARSVIVATGVSYRTLALPRWAEFEGAGISYAATALEIRQAAGRDVVVVGGANSAGQAALALAASGCRVHLVVRNDDIGARMSSYLVDRIREDPRIEVRTGTEVGELYGEGAIEGVGLRATGGADASVERVACSQLFCFIGAEPSTGWLADVDRDDHGFVLTGADVLGLGDEWQAIGRMPLPFETSIPGVFAAGDVRRGSMKRVAAAVGEGSSAVASVHRALAAMEVPA</sequence>
<dbReference type="Gene3D" id="2.60.120.10">
    <property type="entry name" value="Jelly Rolls"/>
    <property type="match status" value="1"/>
</dbReference>
<proteinExistence type="predicted"/>
<dbReference type="InterPro" id="IPR036188">
    <property type="entry name" value="FAD/NAD-bd_sf"/>
</dbReference>
<dbReference type="InterPro" id="IPR014710">
    <property type="entry name" value="RmlC-like_jellyroll"/>
</dbReference>
<evidence type="ECO:0000259" key="4">
    <source>
        <dbReference type="PROSITE" id="PS50042"/>
    </source>
</evidence>
<reference evidence="5" key="1">
    <citation type="submission" date="2022-12" db="EMBL/GenBank/DDBJ databases">
        <title>Reference genome sequencing for broad-spectrum identification of bacterial and archaeal isolates by mass spectrometry.</title>
        <authorList>
            <person name="Sekiguchi Y."/>
            <person name="Tourlousse D.M."/>
        </authorList>
    </citation>
    <scope>NUCLEOTIDE SEQUENCE</scope>
    <source>
        <strain evidence="5">14</strain>
    </source>
</reference>